<reference evidence="2" key="2">
    <citation type="submission" date="2021-09" db="EMBL/GenBank/DDBJ databases">
        <authorList>
            <person name="Gilroy R."/>
        </authorList>
    </citation>
    <scope>NUCLEOTIDE SEQUENCE</scope>
    <source>
        <strain evidence="2">ChiGjej5B5-7349</strain>
    </source>
</reference>
<dbReference type="GO" id="GO:0016020">
    <property type="term" value="C:membrane"/>
    <property type="evidence" value="ECO:0007669"/>
    <property type="project" value="TreeGrafter"/>
</dbReference>
<dbReference type="GO" id="GO:0016787">
    <property type="term" value="F:hydrolase activity"/>
    <property type="evidence" value="ECO:0007669"/>
    <property type="project" value="UniProtKB-KW"/>
</dbReference>
<dbReference type="InterPro" id="IPR050266">
    <property type="entry name" value="AB_hydrolase_sf"/>
</dbReference>
<protein>
    <submittedName>
        <fullName evidence="2">Alpha/beta fold hydrolase</fullName>
    </submittedName>
</protein>
<evidence type="ECO:0000313" key="3">
    <source>
        <dbReference type="Proteomes" id="UP000784435"/>
    </source>
</evidence>
<reference evidence="2" key="1">
    <citation type="journal article" date="2021" name="PeerJ">
        <title>Extensive microbial diversity within the chicken gut microbiome revealed by metagenomics and culture.</title>
        <authorList>
            <person name="Gilroy R."/>
            <person name="Ravi A."/>
            <person name="Getino M."/>
            <person name="Pursley I."/>
            <person name="Horton D.L."/>
            <person name="Alikhan N.F."/>
            <person name="Baker D."/>
            <person name="Gharbi K."/>
            <person name="Hall N."/>
            <person name="Watson M."/>
            <person name="Adriaenssens E.M."/>
            <person name="Foster-Nyarko E."/>
            <person name="Jarju S."/>
            <person name="Secka A."/>
            <person name="Antonio M."/>
            <person name="Oren A."/>
            <person name="Chaudhuri R.R."/>
            <person name="La Ragione R."/>
            <person name="Hildebrand F."/>
            <person name="Pallen M.J."/>
        </authorList>
    </citation>
    <scope>NUCLEOTIDE SEQUENCE</scope>
    <source>
        <strain evidence="2">ChiGjej5B5-7349</strain>
    </source>
</reference>
<dbReference type="InterPro" id="IPR000073">
    <property type="entry name" value="AB_hydrolase_1"/>
</dbReference>
<feature type="non-terminal residue" evidence="2">
    <location>
        <position position="1"/>
    </location>
</feature>
<dbReference type="PANTHER" id="PTHR43798">
    <property type="entry name" value="MONOACYLGLYCEROL LIPASE"/>
    <property type="match status" value="1"/>
</dbReference>
<accession>A0A921SMY8</accession>
<sequence>LGFSGLYWEPVQRLLSPHVRVVAYDRSGFGGSAPDPQPRTLDRLAADLVDVVRAYPHRRLILVGHSWGGPIVRTAAQSLRVDGLVLVDPTDEHADLYYEEGSETLQRLSAGLIPVLARLGLLGIALRAMGVDLPGAVRAALARSIGTADAAAATVSELSDLQTDLRALLESGWGLEGVPARLLSGVLTGPGEGESRQVLIAAHRQTARTNPSVTFVEATGSSHLVPVTEPQLVAQQVRELLGD</sequence>
<organism evidence="2 3">
    <name type="scientific">Brevibacterium senegalense</name>
    <dbReference type="NCBI Taxonomy" id="1033736"/>
    <lineage>
        <taxon>Bacteria</taxon>
        <taxon>Bacillati</taxon>
        <taxon>Actinomycetota</taxon>
        <taxon>Actinomycetes</taxon>
        <taxon>Micrococcales</taxon>
        <taxon>Brevibacteriaceae</taxon>
        <taxon>Brevibacterium</taxon>
    </lineage>
</organism>
<dbReference type="PANTHER" id="PTHR43798:SF33">
    <property type="entry name" value="HYDROLASE, PUTATIVE (AFU_ORTHOLOGUE AFUA_2G14860)-RELATED"/>
    <property type="match status" value="1"/>
</dbReference>
<proteinExistence type="predicted"/>
<evidence type="ECO:0000259" key="1">
    <source>
        <dbReference type="Pfam" id="PF12697"/>
    </source>
</evidence>
<dbReference type="AlphaFoldDB" id="A0A921SMY8"/>
<dbReference type="Proteomes" id="UP000784435">
    <property type="component" value="Unassembled WGS sequence"/>
</dbReference>
<gene>
    <name evidence="2" type="ORF">K8V08_02920</name>
</gene>
<dbReference type="SUPFAM" id="SSF53474">
    <property type="entry name" value="alpha/beta-Hydrolases"/>
    <property type="match status" value="1"/>
</dbReference>
<dbReference type="InterPro" id="IPR029058">
    <property type="entry name" value="AB_hydrolase_fold"/>
</dbReference>
<evidence type="ECO:0000313" key="2">
    <source>
        <dbReference type="EMBL" id="HJG79347.1"/>
    </source>
</evidence>
<dbReference type="Pfam" id="PF12697">
    <property type="entry name" value="Abhydrolase_6"/>
    <property type="match status" value="1"/>
</dbReference>
<comment type="caution">
    <text evidence="2">The sequence shown here is derived from an EMBL/GenBank/DDBJ whole genome shotgun (WGS) entry which is preliminary data.</text>
</comment>
<dbReference type="EMBL" id="DYUK01000066">
    <property type="protein sequence ID" value="HJG79347.1"/>
    <property type="molecule type" value="Genomic_DNA"/>
</dbReference>
<keyword evidence="2" id="KW-0378">Hydrolase</keyword>
<dbReference type="Gene3D" id="3.40.50.1820">
    <property type="entry name" value="alpha/beta hydrolase"/>
    <property type="match status" value="1"/>
</dbReference>
<name>A0A921SMY8_9MICO</name>
<feature type="domain" description="AB hydrolase-1" evidence="1">
    <location>
        <begin position="2"/>
        <end position="235"/>
    </location>
</feature>